<keyword evidence="2" id="KW-1185">Reference proteome</keyword>
<proteinExistence type="predicted"/>
<evidence type="ECO:0000313" key="1">
    <source>
        <dbReference type="EMBL" id="TNN63111.1"/>
    </source>
</evidence>
<dbReference type="AlphaFoldDB" id="A0A4Z2HBV5"/>
<evidence type="ECO:0000313" key="2">
    <source>
        <dbReference type="Proteomes" id="UP000314294"/>
    </source>
</evidence>
<dbReference type="EMBL" id="SRLO01000280">
    <property type="protein sequence ID" value="TNN63111.1"/>
    <property type="molecule type" value="Genomic_DNA"/>
</dbReference>
<dbReference type="Proteomes" id="UP000314294">
    <property type="component" value="Unassembled WGS sequence"/>
</dbReference>
<comment type="caution">
    <text evidence="1">The sequence shown here is derived from an EMBL/GenBank/DDBJ whole genome shotgun (WGS) entry which is preliminary data.</text>
</comment>
<accession>A0A4Z2HBV5</accession>
<sequence length="118" mass="12390">MGGWLADARPHGDIHDARCSDCRELGLSQKLALAGRLADHVTASVSGYHALGLGHPGGGQAHLNRQETICIDGSDLWKRGLCARRLARRPAGLRRRLAAVGQPESLVGPLHGAGVYGG</sequence>
<gene>
    <name evidence="1" type="ORF">EYF80_026727</name>
</gene>
<name>A0A4Z2HBV5_9TELE</name>
<reference evidence="1 2" key="1">
    <citation type="submission" date="2019-03" db="EMBL/GenBank/DDBJ databases">
        <title>First draft genome of Liparis tanakae, snailfish: a comprehensive survey of snailfish specific genes.</title>
        <authorList>
            <person name="Kim W."/>
            <person name="Song I."/>
            <person name="Jeong J.-H."/>
            <person name="Kim D."/>
            <person name="Kim S."/>
            <person name="Ryu S."/>
            <person name="Song J.Y."/>
            <person name="Lee S.K."/>
        </authorList>
    </citation>
    <scope>NUCLEOTIDE SEQUENCE [LARGE SCALE GENOMIC DNA]</scope>
    <source>
        <tissue evidence="1">Muscle</tissue>
    </source>
</reference>
<protein>
    <submittedName>
        <fullName evidence="1">Uncharacterized protein</fullName>
    </submittedName>
</protein>
<organism evidence="1 2">
    <name type="scientific">Liparis tanakae</name>
    <name type="common">Tanaka's snailfish</name>
    <dbReference type="NCBI Taxonomy" id="230148"/>
    <lineage>
        <taxon>Eukaryota</taxon>
        <taxon>Metazoa</taxon>
        <taxon>Chordata</taxon>
        <taxon>Craniata</taxon>
        <taxon>Vertebrata</taxon>
        <taxon>Euteleostomi</taxon>
        <taxon>Actinopterygii</taxon>
        <taxon>Neopterygii</taxon>
        <taxon>Teleostei</taxon>
        <taxon>Neoteleostei</taxon>
        <taxon>Acanthomorphata</taxon>
        <taxon>Eupercaria</taxon>
        <taxon>Perciformes</taxon>
        <taxon>Cottioidei</taxon>
        <taxon>Cottales</taxon>
        <taxon>Liparidae</taxon>
        <taxon>Liparis</taxon>
    </lineage>
</organism>